<dbReference type="PANTHER" id="PTHR35807">
    <property type="entry name" value="TRANSCRIPTIONAL REGULATOR REDD-RELATED"/>
    <property type="match status" value="1"/>
</dbReference>
<accession>A0A9W4H6R8</accession>
<dbReference type="Proteomes" id="UP001153328">
    <property type="component" value="Unassembled WGS sequence"/>
</dbReference>
<dbReference type="SMART" id="SM01043">
    <property type="entry name" value="BTAD"/>
    <property type="match status" value="1"/>
</dbReference>
<reference evidence="4" key="1">
    <citation type="submission" date="2021-06" db="EMBL/GenBank/DDBJ databases">
        <authorList>
            <person name="Arsene-Ploetze F."/>
        </authorList>
    </citation>
    <scope>NUCLEOTIDE SEQUENCE</scope>
    <source>
        <strain evidence="4">SBRY1</strain>
    </source>
</reference>
<evidence type="ECO:0000313" key="5">
    <source>
        <dbReference type="Proteomes" id="UP001153328"/>
    </source>
</evidence>
<comment type="caution">
    <text evidence="4">The sequence shown here is derived from an EMBL/GenBank/DDBJ whole genome shotgun (WGS) entry which is preliminary data.</text>
</comment>
<feature type="domain" description="Bacterial transcriptional activator" evidence="3">
    <location>
        <begin position="122"/>
        <end position="267"/>
    </location>
</feature>
<dbReference type="Gene3D" id="1.25.40.10">
    <property type="entry name" value="Tetratricopeptide repeat domain"/>
    <property type="match status" value="1"/>
</dbReference>
<dbReference type="InterPro" id="IPR011990">
    <property type="entry name" value="TPR-like_helical_dom_sf"/>
</dbReference>
<organism evidence="4 5">
    <name type="scientific">Actinacidiphila bryophytorum</name>
    <dbReference type="NCBI Taxonomy" id="1436133"/>
    <lineage>
        <taxon>Bacteria</taxon>
        <taxon>Bacillati</taxon>
        <taxon>Actinomycetota</taxon>
        <taxon>Actinomycetes</taxon>
        <taxon>Kitasatosporales</taxon>
        <taxon>Streptomycetaceae</taxon>
        <taxon>Actinacidiphila</taxon>
    </lineage>
</organism>
<dbReference type="SUPFAM" id="SSF48452">
    <property type="entry name" value="TPR-like"/>
    <property type="match status" value="1"/>
</dbReference>
<feature type="region of interest" description="Disordered" evidence="2">
    <location>
        <begin position="274"/>
        <end position="303"/>
    </location>
</feature>
<sequence>MSGRAGPVGQTGRAGKADRTGQAGGAGQAAQAGSSAQVTLRLLGDFELRCGDTAVPVAAGSRRLMAFVALHHHPVSRCMTGAALWPDAAAERAAASLRTALWRLPEPAGRPLVSAAGTQLSLDAAILVDLHQGSARAGELLEPDGAAATGPPTVPAVLRGDLLPGWDEEWLLPERERFRQLRLHALERLCERLTAEGRYGHALEAGLAAVDIEPLRESAHRAVLRVHLREGNAVEALRTYRAYGRLLAAELDLRPSVAIRRLIEPVLAARADSHVPPQVPPAAAHVPAQAAGPPGSLAGLRPLDVPGGRLPDRRLQDAWAQFVEGH</sequence>
<dbReference type="Pfam" id="PF03704">
    <property type="entry name" value="BTAD"/>
    <property type="match status" value="1"/>
</dbReference>
<proteinExistence type="predicted"/>
<dbReference type="Gene3D" id="1.10.10.10">
    <property type="entry name" value="Winged helix-like DNA-binding domain superfamily/Winged helix DNA-binding domain"/>
    <property type="match status" value="1"/>
</dbReference>
<dbReference type="GO" id="GO:0000160">
    <property type="term" value="P:phosphorelay signal transduction system"/>
    <property type="evidence" value="ECO:0007669"/>
    <property type="project" value="UniProtKB-KW"/>
</dbReference>
<dbReference type="AlphaFoldDB" id="A0A9W4H6R8"/>
<dbReference type="InterPro" id="IPR036388">
    <property type="entry name" value="WH-like_DNA-bd_sf"/>
</dbReference>
<gene>
    <name evidence="4" type="ORF">SBRY_60525</name>
</gene>
<dbReference type="RefSeq" id="WP_205044807.1">
    <property type="nucleotide sequence ID" value="NZ_CAJVAX010000020.1"/>
</dbReference>
<name>A0A9W4H6R8_9ACTN</name>
<dbReference type="InterPro" id="IPR005158">
    <property type="entry name" value="BTAD"/>
</dbReference>
<feature type="region of interest" description="Disordered" evidence="2">
    <location>
        <begin position="1"/>
        <end position="30"/>
    </location>
</feature>
<evidence type="ECO:0000259" key="3">
    <source>
        <dbReference type="SMART" id="SM01043"/>
    </source>
</evidence>
<dbReference type="EMBL" id="CAJVAX010000020">
    <property type="protein sequence ID" value="CAG7654583.1"/>
    <property type="molecule type" value="Genomic_DNA"/>
</dbReference>
<dbReference type="InterPro" id="IPR051677">
    <property type="entry name" value="AfsR-DnrI-RedD_regulator"/>
</dbReference>
<keyword evidence="1" id="KW-0902">Two-component regulatory system</keyword>
<evidence type="ECO:0000256" key="2">
    <source>
        <dbReference type="SAM" id="MobiDB-lite"/>
    </source>
</evidence>
<feature type="compositionally biased region" description="Low complexity" evidence="2">
    <location>
        <begin position="281"/>
        <end position="295"/>
    </location>
</feature>
<keyword evidence="5" id="KW-1185">Reference proteome</keyword>
<protein>
    <submittedName>
        <fullName evidence="4">Transposase</fullName>
    </submittedName>
</protein>
<evidence type="ECO:0000256" key="1">
    <source>
        <dbReference type="ARBA" id="ARBA00023012"/>
    </source>
</evidence>
<evidence type="ECO:0000313" key="4">
    <source>
        <dbReference type="EMBL" id="CAG7654583.1"/>
    </source>
</evidence>